<dbReference type="AlphaFoldDB" id="A0AAN8SGU8"/>
<dbReference type="EMBL" id="JAWJWE010000001">
    <property type="protein sequence ID" value="KAK6644060.1"/>
    <property type="molecule type" value="Genomic_DNA"/>
</dbReference>
<gene>
    <name evidence="2" type="ORF">RUM43_000325</name>
</gene>
<feature type="signal peptide" evidence="1">
    <location>
        <begin position="1"/>
        <end position="20"/>
    </location>
</feature>
<evidence type="ECO:0000256" key="1">
    <source>
        <dbReference type="SAM" id="SignalP"/>
    </source>
</evidence>
<comment type="caution">
    <text evidence="2">The sequence shown here is derived from an EMBL/GenBank/DDBJ whole genome shotgun (WGS) entry which is preliminary data.</text>
</comment>
<organism evidence="2 3">
    <name type="scientific">Polyplax serrata</name>
    <name type="common">Common mouse louse</name>
    <dbReference type="NCBI Taxonomy" id="468196"/>
    <lineage>
        <taxon>Eukaryota</taxon>
        <taxon>Metazoa</taxon>
        <taxon>Ecdysozoa</taxon>
        <taxon>Arthropoda</taxon>
        <taxon>Hexapoda</taxon>
        <taxon>Insecta</taxon>
        <taxon>Pterygota</taxon>
        <taxon>Neoptera</taxon>
        <taxon>Paraneoptera</taxon>
        <taxon>Psocodea</taxon>
        <taxon>Troctomorpha</taxon>
        <taxon>Phthiraptera</taxon>
        <taxon>Anoplura</taxon>
        <taxon>Polyplacidae</taxon>
        <taxon>Polyplax</taxon>
    </lineage>
</organism>
<reference evidence="2 3" key="1">
    <citation type="submission" date="2023-10" db="EMBL/GenBank/DDBJ databases">
        <title>Genomes of two closely related lineages of the louse Polyplax serrata with different host specificities.</title>
        <authorList>
            <person name="Martinu J."/>
            <person name="Tarabai H."/>
            <person name="Stefka J."/>
            <person name="Hypsa V."/>
        </authorList>
    </citation>
    <scope>NUCLEOTIDE SEQUENCE [LARGE SCALE GENOMIC DNA]</scope>
    <source>
        <strain evidence="2">HR10_N</strain>
    </source>
</reference>
<protein>
    <submittedName>
        <fullName evidence="2">Uncharacterized protein</fullName>
    </submittedName>
</protein>
<sequence>MAAVIASLVVFTGLVTLTTPSRIPLVVFQRFDIHRVTDLDDATMWPLEEIAPDTRQYSHAEPRILYQVGPVCCLVQRPCPCPRAGPHETDWVSFDGFLVPANPGNAIRRIPIELAEVDSNFSKCTRD</sequence>
<keyword evidence="1" id="KW-0732">Signal</keyword>
<evidence type="ECO:0000313" key="3">
    <source>
        <dbReference type="Proteomes" id="UP001372834"/>
    </source>
</evidence>
<name>A0AAN8SGU8_POLSC</name>
<dbReference type="Proteomes" id="UP001372834">
    <property type="component" value="Unassembled WGS sequence"/>
</dbReference>
<evidence type="ECO:0000313" key="2">
    <source>
        <dbReference type="EMBL" id="KAK6644060.1"/>
    </source>
</evidence>
<proteinExistence type="predicted"/>
<feature type="chain" id="PRO_5042990153" evidence="1">
    <location>
        <begin position="21"/>
        <end position="127"/>
    </location>
</feature>
<accession>A0AAN8SGU8</accession>